<dbReference type="PANTHER" id="PTHR47772">
    <property type="entry name" value="ZINC FINGER PROTEIN 200"/>
    <property type="match status" value="1"/>
</dbReference>
<evidence type="ECO:0000256" key="4">
    <source>
        <dbReference type="ARBA" id="ARBA00022771"/>
    </source>
</evidence>
<evidence type="ECO:0000256" key="2">
    <source>
        <dbReference type="ARBA" id="ARBA00022723"/>
    </source>
</evidence>
<comment type="subcellular location">
    <subcellularLocation>
        <location evidence="1">Nucleus</location>
    </subcellularLocation>
</comment>
<keyword evidence="12" id="KW-1185">Reference proteome</keyword>
<dbReference type="Pfam" id="PF00096">
    <property type="entry name" value="zf-C2H2"/>
    <property type="match status" value="1"/>
</dbReference>
<organism evidence="11 12">
    <name type="scientific">Orchesella dallaii</name>
    <dbReference type="NCBI Taxonomy" id="48710"/>
    <lineage>
        <taxon>Eukaryota</taxon>
        <taxon>Metazoa</taxon>
        <taxon>Ecdysozoa</taxon>
        <taxon>Arthropoda</taxon>
        <taxon>Hexapoda</taxon>
        <taxon>Collembola</taxon>
        <taxon>Entomobryomorpha</taxon>
        <taxon>Entomobryoidea</taxon>
        <taxon>Orchesellidae</taxon>
        <taxon>Orchesellinae</taxon>
        <taxon>Orchesella</taxon>
    </lineage>
</organism>
<keyword evidence="3" id="KW-0677">Repeat</keyword>
<comment type="caution">
    <text evidence="11">The sequence shown here is derived from an EMBL/GenBank/DDBJ whole genome shotgun (WGS) entry which is preliminary data.</text>
</comment>
<dbReference type="Proteomes" id="UP001642540">
    <property type="component" value="Unassembled WGS sequence"/>
</dbReference>
<evidence type="ECO:0000313" key="12">
    <source>
        <dbReference type="Proteomes" id="UP001642540"/>
    </source>
</evidence>
<accession>A0ABP1QFC7</accession>
<sequence length="113" mass="13462">MGSAYKCQFCDKLLTTYRKYFKHIMLHRDKVYNCDICDRPFKEEYEVLRHKWSHMNDEEREEAKRNGVKGFVAKACTKVKNLPRNFPCPTCGKAFVSRYQLISHEKGCFLRVT</sequence>
<evidence type="ECO:0000256" key="5">
    <source>
        <dbReference type="ARBA" id="ARBA00022833"/>
    </source>
</evidence>
<evidence type="ECO:0000256" key="1">
    <source>
        <dbReference type="ARBA" id="ARBA00004123"/>
    </source>
</evidence>
<evidence type="ECO:0000256" key="6">
    <source>
        <dbReference type="ARBA" id="ARBA00023015"/>
    </source>
</evidence>
<proteinExistence type="predicted"/>
<gene>
    <name evidence="11" type="ORF">ODALV1_LOCUS10765</name>
</gene>
<dbReference type="InterPro" id="IPR013087">
    <property type="entry name" value="Znf_C2H2_type"/>
</dbReference>
<keyword evidence="6" id="KW-0805">Transcription regulation</keyword>
<feature type="domain" description="C2H2-type" evidence="10">
    <location>
        <begin position="86"/>
        <end position="106"/>
    </location>
</feature>
<protein>
    <recommendedName>
        <fullName evidence="10">C2H2-type domain-containing protein</fullName>
    </recommendedName>
</protein>
<dbReference type="Gene3D" id="3.30.160.60">
    <property type="entry name" value="Classic Zinc Finger"/>
    <property type="match status" value="2"/>
</dbReference>
<keyword evidence="7" id="KW-0804">Transcription</keyword>
<keyword evidence="5" id="KW-0862">Zinc</keyword>
<evidence type="ECO:0000259" key="10">
    <source>
        <dbReference type="PROSITE" id="PS50157"/>
    </source>
</evidence>
<evidence type="ECO:0000256" key="7">
    <source>
        <dbReference type="ARBA" id="ARBA00023163"/>
    </source>
</evidence>
<feature type="domain" description="C2H2-type" evidence="10">
    <location>
        <begin position="32"/>
        <end position="59"/>
    </location>
</feature>
<dbReference type="EMBL" id="CAXLJM020000033">
    <property type="protein sequence ID" value="CAL8101210.1"/>
    <property type="molecule type" value="Genomic_DNA"/>
</dbReference>
<dbReference type="PROSITE" id="PS50157">
    <property type="entry name" value="ZINC_FINGER_C2H2_2"/>
    <property type="match status" value="2"/>
</dbReference>
<name>A0ABP1QFC7_9HEXA</name>
<dbReference type="InterPro" id="IPR050636">
    <property type="entry name" value="C2H2-ZF_domain-containing"/>
</dbReference>
<dbReference type="InterPro" id="IPR036236">
    <property type="entry name" value="Znf_C2H2_sf"/>
</dbReference>
<evidence type="ECO:0000256" key="9">
    <source>
        <dbReference type="PROSITE-ProRule" id="PRU00042"/>
    </source>
</evidence>
<evidence type="ECO:0000256" key="8">
    <source>
        <dbReference type="ARBA" id="ARBA00023242"/>
    </source>
</evidence>
<evidence type="ECO:0000313" key="11">
    <source>
        <dbReference type="EMBL" id="CAL8101210.1"/>
    </source>
</evidence>
<dbReference type="PANTHER" id="PTHR47772:SF1">
    <property type="entry name" value="ZINC FINGER PROTEIN 200"/>
    <property type="match status" value="1"/>
</dbReference>
<dbReference type="SUPFAM" id="SSF57667">
    <property type="entry name" value="beta-beta-alpha zinc fingers"/>
    <property type="match status" value="2"/>
</dbReference>
<dbReference type="PROSITE" id="PS00028">
    <property type="entry name" value="ZINC_FINGER_C2H2_1"/>
    <property type="match status" value="2"/>
</dbReference>
<dbReference type="SMART" id="SM00355">
    <property type="entry name" value="ZnF_C2H2"/>
    <property type="match status" value="3"/>
</dbReference>
<keyword evidence="4 9" id="KW-0863">Zinc-finger</keyword>
<reference evidence="11 12" key="1">
    <citation type="submission" date="2024-08" db="EMBL/GenBank/DDBJ databases">
        <authorList>
            <person name="Cucini C."/>
            <person name="Frati F."/>
        </authorList>
    </citation>
    <scope>NUCLEOTIDE SEQUENCE [LARGE SCALE GENOMIC DNA]</scope>
</reference>
<evidence type="ECO:0000256" key="3">
    <source>
        <dbReference type="ARBA" id="ARBA00022737"/>
    </source>
</evidence>
<keyword evidence="8" id="KW-0539">Nucleus</keyword>
<keyword evidence="2" id="KW-0479">Metal-binding</keyword>